<protein>
    <submittedName>
        <fullName evidence="1">Uncharacterized protein</fullName>
    </submittedName>
</protein>
<dbReference type="EMBL" id="MGFT01000034">
    <property type="protein sequence ID" value="OGM10863.1"/>
    <property type="molecule type" value="Genomic_DNA"/>
</dbReference>
<evidence type="ECO:0000313" key="2">
    <source>
        <dbReference type="Proteomes" id="UP000178533"/>
    </source>
</evidence>
<dbReference type="Proteomes" id="UP000178533">
    <property type="component" value="Unassembled WGS sequence"/>
</dbReference>
<name>A0A1F7X7H8_9BACT</name>
<dbReference type="AlphaFoldDB" id="A0A1F7X7H8"/>
<gene>
    <name evidence="1" type="ORF">A2W13_00175</name>
</gene>
<dbReference type="STRING" id="1802481.A2W13_00175"/>
<evidence type="ECO:0000313" key="1">
    <source>
        <dbReference type="EMBL" id="OGM10863.1"/>
    </source>
</evidence>
<sequence>MSTFGVEVEGVVSLIKEKYIPKLVHIVRKEPLQLTADQLLEISNAKIAKRIASIVARNGEKRFGPMWSEGQGVLSDGRGVQLQSSADALEILIPVTEIVPYKTHVRFDLDCNKITVYEKRQQDNKPIVFYNVHLPESDIPATLSLSNVMHDVGKILTQVEQVTLISKI</sequence>
<comment type="caution">
    <text evidence="1">The sequence shown here is derived from an EMBL/GenBank/DDBJ whole genome shotgun (WGS) entry which is preliminary data.</text>
</comment>
<organism evidence="1 2">
    <name type="scientific">Candidatus Woesebacteria bacterium RBG_16_36_11</name>
    <dbReference type="NCBI Taxonomy" id="1802481"/>
    <lineage>
        <taxon>Bacteria</taxon>
        <taxon>Candidatus Woeseibacteriota</taxon>
    </lineage>
</organism>
<proteinExistence type="predicted"/>
<reference evidence="1 2" key="1">
    <citation type="journal article" date="2016" name="Nat. Commun.">
        <title>Thousands of microbial genomes shed light on interconnected biogeochemical processes in an aquifer system.</title>
        <authorList>
            <person name="Anantharaman K."/>
            <person name="Brown C.T."/>
            <person name="Hug L.A."/>
            <person name="Sharon I."/>
            <person name="Castelle C.J."/>
            <person name="Probst A.J."/>
            <person name="Thomas B.C."/>
            <person name="Singh A."/>
            <person name="Wilkins M.J."/>
            <person name="Karaoz U."/>
            <person name="Brodie E.L."/>
            <person name="Williams K.H."/>
            <person name="Hubbard S.S."/>
            <person name="Banfield J.F."/>
        </authorList>
    </citation>
    <scope>NUCLEOTIDE SEQUENCE [LARGE SCALE GENOMIC DNA]</scope>
</reference>
<accession>A0A1F7X7H8</accession>